<evidence type="ECO:0000313" key="3">
    <source>
        <dbReference type="Proteomes" id="UP000032180"/>
    </source>
</evidence>
<feature type="region of interest" description="Disordered" evidence="1">
    <location>
        <begin position="1"/>
        <end position="62"/>
    </location>
</feature>
<evidence type="ECO:0000256" key="1">
    <source>
        <dbReference type="SAM" id="MobiDB-lite"/>
    </source>
</evidence>
<sequence>MARGCRGNKDDRGGHWRSGGAGTTWWAGGKGTGLASCNAGLGDDTRGGQGPTQMERRWHETDVGEDDYTASRWAWWSDGVARNIKISHIGDEFRKVLVLRKTCLLPANSEISRPTPGSRSWQRPYETIFP</sequence>
<keyword evidence="3" id="KW-1185">Reference proteome</keyword>
<dbReference type="Proteomes" id="UP000032180">
    <property type="component" value="Chromosome 4"/>
</dbReference>
<dbReference type="HOGENOM" id="CLU_1941144_0_0_1"/>
<feature type="region of interest" description="Disordered" evidence="1">
    <location>
        <begin position="109"/>
        <end position="130"/>
    </location>
</feature>
<name>A0A0D9W6A8_9ORYZ</name>
<dbReference type="EnsemblPlants" id="LPERR04G12990.1">
    <property type="protein sequence ID" value="LPERR04G12990.1"/>
    <property type="gene ID" value="LPERR04G12990"/>
</dbReference>
<dbReference type="Gramene" id="LPERR04G12990.1">
    <property type="protein sequence ID" value="LPERR04G12990.1"/>
    <property type="gene ID" value="LPERR04G12990"/>
</dbReference>
<feature type="compositionally biased region" description="Gly residues" evidence="1">
    <location>
        <begin position="16"/>
        <end position="32"/>
    </location>
</feature>
<dbReference type="AlphaFoldDB" id="A0A0D9W6A8"/>
<reference evidence="3" key="2">
    <citation type="submission" date="2013-12" db="EMBL/GenBank/DDBJ databases">
        <authorList>
            <person name="Yu Y."/>
            <person name="Lee S."/>
            <person name="de Baynast K."/>
            <person name="Wissotski M."/>
            <person name="Liu L."/>
            <person name="Talag J."/>
            <person name="Goicoechea J."/>
            <person name="Angelova A."/>
            <person name="Jetty R."/>
            <person name="Kudrna D."/>
            <person name="Golser W."/>
            <person name="Rivera L."/>
            <person name="Zhang J."/>
            <person name="Wing R."/>
        </authorList>
    </citation>
    <scope>NUCLEOTIDE SEQUENCE</scope>
</reference>
<organism evidence="2 3">
    <name type="scientific">Leersia perrieri</name>
    <dbReference type="NCBI Taxonomy" id="77586"/>
    <lineage>
        <taxon>Eukaryota</taxon>
        <taxon>Viridiplantae</taxon>
        <taxon>Streptophyta</taxon>
        <taxon>Embryophyta</taxon>
        <taxon>Tracheophyta</taxon>
        <taxon>Spermatophyta</taxon>
        <taxon>Magnoliopsida</taxon>
        <taxon>Liliopsida</taxon>
        <taxon>Poales</taxon>
        <taxon>Poaceae</taxon>
        <taxon>BOP clade</taxon>
        <taxon>Oryzoideae</taxon>
        <taxon>Oryzeae</taxon>
        <taxon>Oryzinae</taxon>
        <taxon>Leersia</taxon>
    </lineage>
</organism>
<accession>A0A0D9W6A8</accession>
<feature type="compositionally biased region" description="Polar residues" evidence="1">
    <location>
        <begin position="109"/>
        <end position="121"/>
    </location>
</feature>
<proteinExistence type="predicted"/>
<protein>
    <submittedName>
        <fullName evidence="2">Uncharacterized protein</fullName>
    </submittedName>
</protein>
<reference evidence="2" key="3">
    <citation type="submission" date="2015-04" db="UniProtKB">
        <authorList>
            <consortium name="EnsemblPlants"/>
        </authorList>
    </citation>
    <scope>IDENTIFICATION</scope>
</reference>
<reference evidence="2 3" key="1">
    <citation type="submission" date="2012-08" db="EMBL/GenBank/DDBJ databases">
        <title>Oryza genome evolution.</title>
        <authorList>
            <person name="Wing R.A."/>
        </authorList>
    </citation>
    <scope>NUCLEOTIDE SEQUENCE</scope>
</reference>
<evidence type="ECO:0000313" key="2">
    <source>
        <dbReference type="EnsemblPlants" id="LPERR04G12990.1"/>
    </source>
</evidence>